<dbReference type="EMBL" id="AE015927">
    <property type="protein sequence ID" value="AAO35145.1"/>
    <property type="molecule type" value="Genomic_DNA"/>
</dbReference>
<feature type="signal peptide" evidence="1">
    <location>
        <begin position="1"/>
        <end position="26"/>
    </location>
</feature>
<keyword evidence="3" id="KW-1185">Reference proteome</keyword>
<dbReference type="STRING" id="212717.CTC_00523"/>
<evidence type="ECO:0000313" key="3">
    <source>
        <dbReference type="Proteomes" id="UP000001412"/>
    </source>
</evidence>
<name>Q898D8_CLOTE</name>
<keyword evidence="1" id="KW-0732">Signal</keyword>
<dbReference type="HOGENOM" id="CLU_028455_0_1_9"/>
<dbReference type="KEGG" id="ctc:CTC_00523"/>
<accession>Q898D8</accession>
<dbReference type="Proteomes" id="UP000001412">
    <property type="component" value="Chromosome"/>
</dbReference>
<dbReference type="InterPro" id="IPR051922">
    <property type="entry name" value="Bact_Sporulation_Assoc"/>
</dbReference>
<evidence type="ECO:0000313" key="2">
    <source>
        <dbReference type="EMBL" id="AAO35145.1"/>
    </source>
</evidence>
<proteinExistence type="predicted"/>
<organism evidence="2 3">
    <name type="scientific">Clostridium tetani (strain Massachusetts / E88)</name>
    <dbReference type="NCBI Taxonomy" id="212717"/>
    <lineage>
        <taxon>Bacteria</taxon>
        <taxon>Bacillati</taxon>
        <taxon>Bacillota</taxon>
        <taxon>Clostridia</taxon>
        <taxon>Eubacteriales</taxon>
        <taxon>Clostridiaceae</taxon>
        <taxon>Clostridium</taxon>
    </lineage>
</organism>
<reference evidence="2 3" key="1">
    <citation type="journal article" date="2003" name="Proc. Natl. Acad. Sci. U.S.A.">
        <title>The genome sequence of Clostridium tetani, the causative agent of tetanus disease.</title>
        <authorList>
            <person name="Brueggemann H."/>
            <person name="Baumer S."/>
            <person name="Fricke W.F."/>
            <person name="Wiezer A."/>
            <person name="Liesegang H."/>
            <person name="Decker I."/>
            <person name="Herzberg C."/>
            <person name="Martinez-Arias R."/>
            <person name="Merkl R."/>
            <person name="Henne A."/>
            <person name="Gottschalk G."/>
        </authorList>
    </citation>
    <scope>NUCLEOTIDE SEQUENCE [LARGE SCALE GENOMIC DNA]</scope>
    <source>
        <strain evidence="3">Massachusetts / E88</strain>
    </source>
</reference>
<gene>
    <name evidence="2" type="ordered locus">CTC_00523</name>
</gene>
<dbReference type="PANTHER" id="PTHR30032:SF8">
    <property type="entry name" value="GERMINATION-SPECIFIC N-ACETYLMURAMOYL-L-ALANINE AMIDASE"/>
    <property type="match status" value="1"/>
</dbReference>
<feature type="chain" id="PRO_5038408342" evidence="1">
    <location>
        <begin position="27"/>
        <end position="354"/>
    </location>
</feature>
<dbReference type="PANTHER" id="PTHR30032">
    <property type="entry name" value="N-ACETYLMURAMOYL-L-ALANINE AMIDASE-RELATED"/>
    <property type="match status" value="1"/>
</dbReference>
<dbReference type="Gene3D" id="3.40.50.12090">
    <property type="match status" value="2"/>
</dbReference>
<dbReference type="AlphaFoldDB" id="Q898D8"/>
<dbReference type="Pfam" id="PF04122">
    <property type="entry name" value="CW_binding_2"/>
    <property type="match status" value="3"/>
</dbReference>
<protein>
    <submittedName>
        <fullName evidence="2">Putative S-layer protein / N-acetylmuramoyl-L-alanine amidase</fullName>
    </submittedName>
</protein>
<evidence type="ECO:0000256" key="1">
    <source>
        <dbReference type="SAM" id="SignalP"/>
    </source>
</evidence>
<dbReference type="InterPro" id="IPR007253">
    <property type="entry name" value="Cell_wall-bd_2"/>
</dbReference>
<sequence length="354" mass="37516">MMLKKRYFKFLGAMVLSTVLVTTVNAGIVKAATLDRLGGLDRYNTARQVAEGVFSQCENVILVNGQGYADAVSATPLAKKLNAPILLTEADKLTSGVLNTIKKIGAKNVYIVGGEGVVKPSIESTLKSSGLKVNRYAKSGGNRYDTNAVVAKEVIKRTGAKKAILVNGQDGYSDALSVASIAAKLEIPVLISSSKKMDPEVKKVIDDSKLEVMAVGGAAVLPDTVIKSVNGKRVAQGKNRYKTNINVLNYFKSNLSFNKIYMASGGNDNVRNFADALVASAAAAKEGSPLVLSGNSAGSTDREASESFVRNNITKDSKITLIGSTGVLSKEIENKMRKIAEYASEGDLEIIGIE</sequence>